<feature type="transmembrane region" description="Helical" evidence="10">
    <location>
        <begin position="422"/>
        <end position="450"/>
    </location>
</feature>
<evidence type="ECO:0000256" key="4">
    <source>
        <dbReference type="ARBA" id="ARBA00022723"/>
    </source>
</evidence>
<evidence type="ECO:0000256" key="9">
    <source>
        <dbReference type="ARBA" id="ARBA00047308"/>
    </source>
</evidence>
<dbReference type="InterPro" id="IPR036412">
    <property type="entry name" value="HAD-like_sf"/>
</dbReference>
<dbReference type="SFLD" id="SFLDS00003">
    <property type="entry name" value="Haloacid_Dehalogenase"/>
    <property type="match status" value="1"/>
</dbReference>
<feature type="compositionally biased region" description="Basic and acidic residues" evidence="11">
    <location>
        <begin position="29"/>
        <end position="46"/>
    </location>
</feature>
<evidence type="ECO:0000313" key="14">
    <source>
        <dbReference type="Proteomes" id="UP000249700"/>
    </source>
</evidence>
<dbReference type="SUPFAM" id="SSF55008">
    <property type="entry name" value="HMA, heavy metal-associated domain"/>
    <property type="match status" value="1"/>
</dbReference>
<keyword evidence="10" id="KW-1003">Cell membrane</keyword>
<dbReference type="PRINTS" id="PR00941">
    <property type="entry name" value="CDATPASE"/>
</dbReference>
<feature type="domain" description="P-type ATPase A" evidence="12">
    <location>
        <begin position="267"/>
        <end position="367"/>
    </location>
</feature>
<dbReference type="GO" id="GO:0016463">
    <property type="term" value="F:P-type zinc transporter activity"/>
    <property type="evidence" value="ECO:0007669"/>
    <property type="project" value="UniProtKB-EC"/>
</dbReference>
<dbReference type="NCBIfam" id="TIGR01494">
    <property type="entry name" value="ATPase_P-type"/>
    <property type="match status" value="2"/>
</dbReference>
<dbReference type="InterPro" id="IPR001757">
    <property type="entry name" value="P_typ_ATPase"/>
</dbReference>
<name>A0A328XTC9_9GAMM</name>
<dbReference type="InterPro" id="IPR023214">
    <property type="entry name" value="HAD_sf"/>
</dbReference>
<evidence type="ECO:0000256" key="7">
    <source>
        <dbReference type="ARBA" id="ARBA00023136"/>
    </source>
</evidence>
<dbReference type="GO" id="GO:0016887">
    <property type="term" value="F:ATP hydrolysis activity"/>
    <property type="evidence" value="ECO:0007669"/>
    <property type="project" value="InterPro"/>
</dbReference>
<comment type="similarity">
    <text evidence="2 10">Belongs to the cation transport ATPase (P-type) (TC 3.A.3) family. Type IB subfamily.</text>
</comment>
<evidence type="ECO:0000313" key="13">
    <source>
        <dbReference type="EMBL" id="RAR62960.1"/>
    </source>
</evidence>
<dbReference type="GO" id="GO:0046872">
    <property type="term" value="F:metal ion binding"/>
    <property type="evidence" value="ECO:0007669"/>
    <property type="project" value="UniProtKB-KW"/>
</dbReference>
<dbReference type="SFLD" id="SFLDF00027">
    <property type="entry name" value="p-type_atpase"/>
    <property type="match status" value="1"/>
</dbReference>
<feature type="compositionally biased region" description="Basic and acidic residues" evidence="11">
    <location>
        <begin position="1"/>
        <end position="18"/>
    </location>
</feature>
<dbReference type="InterPro" id="IPR023299">
    <property type="entry name" value="ATPase_P-typ_cyto_dom_N"/>
</dbReference>
<accession>A0A328XTC9</accession>
<keyword evidence="5" id="KW-1278">Translocase</keyword>
<gene>
    <name evidence="13" type="ORF">BCL93_103193</name>
</gene>
<dbReference type="GO" id="GO:0005886">
    <property type="term" value="C:plasma membrane"/>
    <property type="evidence" value="ECO:0007669"/>
    <property type="project" value="UniProtKB-SubCell"/>
</dbReference>
<evidence type="ECO:0000256" key="1">
    <source>
        <dbReference type="ARBA" id="ARBA00004370"/>
    </source>
</evidence>
<dbReference type="Gene3D" id="2.70.150.10">
    <property type="entry name" value="Calcium-transporting ATPase, cytoplasmic transduction domain A"/>
    <property type="match status" value="1"/>
</dbReference>
<comment type="catalytic activity">
    <reaction evidence="9">
        <text>Zn(2+)(in) + ATP + H2O = Zn(2+)(out) + ADP + phosphate + H(+)</text>
        <dbReference type="Rhea" id="RHEA:20621"/>
        <dbReference type="ChEBI" id="CHEBI:15377"/>
        <dbReference type="ChEBI" id="CHEBI:15378"/>
        <dbReference type="ChEBI" id="CHEBI:29105"/>
        <dbReference type="ChEBI" id="CHEBI:30616"/>
        <dbReference type="ChEBI" id="CHEBI:43474"/>
        <dbReference type="ChEBI" id="CHEBI:456216"/>
        <dbReference type="EC" id="7.2.2.12"/>
    </reaction>
</comment>
<dbReference type="InterPro" id="IPR008250">
    <property type="entry name" value="ATPase_P-typ_transduc_dom_A_sf"/>
</dbReference>
<dbReference type="GO" id="GO:0015086">
    <property type="term" value="F:cadmium ion transmembrane transporter activity"/>
    <property type="evidence" value="ECO:0007669"/>
    <property type="project" value="TreeGrafter"/>
</dbReference>
<dbReference type="Gene3D" id="3.40.50.1000">
    <property type="entry name" value="HAD superfamily/HAD-like"/>
    <property type="match status" value="1"/>
</dbReference>
<dbReference type="EC" id="7.2.2.12" evidence="8"/>
<dbReference type="InterPro" id="IPR018303">
    <property type="entry name" value="ATPase_P-typ_P_site"/>
</dbReference>
<keyword evidence="4 10" id="KW-0479">Metal-binding</keyword>
<feature type="transmembrane region" description="Helical" evidence="10">
    <location>
        <begin position="383"/>
        <end position="402"/>
    </location>
</feature>
<feature type="transmembrane region" description="Helical" evidence="10">
    <location>
        <begin position="737"/>
        <end position="757"/>
    </location>
</feature>
<proteinExistence type="inferred from homology"/>
<evidence type="ECO:0000256" key="5">
    <source>
        <dbReference type="ARBA" id="ARBA00022967"/>
    </source>
</evidence>
<evidence type="ECO:0000256" key="11">
    <source>
        <dbReference type="SAM" id="MobiDB-lite"/>
    </source>
</evidence>
<reference evidence="13 14" key="1">
    <citation type="submission" date="2018-06" db="EMBL/GenBank/DDBJ databases">
        <title>Comparative analysis of microorganisms from saline springs in Andes Mountain Range, Colombia.</title>
        <authorList>
            <person name="Rubin E."/>
        </authorList>
    </citation>
    <scope>NUCLEOTIDE SEQUENCE [LARGE SCALE GENOMIC DNA]</scope>
    <source>
        <strain evidence="13 14">USBA-857</strain>
    </source>
</reference>
<feature type="transmembrane region" description="Helical" evidence="10">
    <location>
        <begin position="763"/>
        <end position="785"/>
    </location>
</feature>
<dbReference type="SUPFAM" id="SSF81665">
    <property type="entry name" value="Calcium ATPase, transmembrane domain M"/>
    <property type="match status" value="1"/>
</dbReference>
<dbReference type="SFLD" id="SFLDG00002">
    <property type="entry name" value="C1.7:_P-type_atpase_like"/>
    <property type="match status" value="1"/>
</dbReference>
<dbReference type="InterPro" id="IPR044492">
    <property type="entry name" value="P_typ_ATPase_HD_dom"/>
</dbReference>
<keyword evidence="10" id="KW-0067">ATP-binding</keyword>
<dbReference type="FunFam" id="2.70.150.10:FF:000002">
    <property type="entry name" value="Copper-transporting ATPase 1, putative"/>
    <property type="match status" value="1"/>
</dbReference>
<dbReference type="PROSITE" id="PS00154">
    <property type="entry name" value="ATPASE_E1_E2"/>
    <property type="match status" value="1"/>
</dbReference>
<evidence type="ECO:0000256" key="2">
    <source>
        <dbReference type="ARBA" id="ARBA00006024"/>
    </source>
</evidence>
<dbReference type="SUPFAM" id="SSF81653">
    <property type="entry name" value="Calcium ATPase, transduction domain A"/>
    <property type="match status" value="1"/>
</dbReference>
<evidence type="ECO:0000256" key="8">
    <source>
        <dbReference type="ARBA" id="ARBA00039097"/>
    </source>
</evidence>
<dbReference type="OrthoDB" id="9814270at2"/>
<evidence type="ECO:0000256" key="10">
    <source>
        <dbReference type="RuleBase" id="RU362081"/>
    </source>
</evidence>
<dbReference type="InterPro" id="IPR023298">
    <property type="entry name" value="ATPase_P-typ_TM_dom_sf"/>
</dbReference>
<keyword evidence="10" id="KW-0547">Nucleotide-binding</keyword>
<keyword evidence="7 10" id="KW-0472">Membrane</keyword>
<sequence length="790" mass="83888">MSGDHVHEHAHQHAHDRSQNSSHHPAHDHKHDHSHAPSHDDRHDHAAGGCCGASSVDQGSKQPKGAPPGSKTLRLRIEEMDCPTEEALLRKGLAEAPGVAALDFDLMGRVLSIHHVDGDPDALAARVRELGMTPQPLDADGATEGSESAPESFAARWGKLLIAAALALGAELTGWISPTAATWFSPLLALAAIGLVGLPTWRKGWVALRHRSLNINALMSVAVTGAILIGHWSEAAMVMVLFTLAERIEARSLDRARRAIRDLLDTAPDKARRQAPNGEWETVAAEAVAVGQVIRVLPGERLPLDGEIVRGQPTLDESPITGESLPRDKGPGETVFAGAINRHGDFDYRTTRPSNDTTLARIIHAVEEAQASRAPTQRFIDRFAAYYTPAVLAIAVLTALAWPLLGLFTSMQVAWLDGVYRALVLLVIACPCALVISTPVTIVSGLSAAARSGILIKGGRFLEQGRKLSWLALDKTGTLTQGQPRLTHWAALDDGLGEESNDEQDGANRSRLARQAASLAARSTHPVSRAIHGELAAGVGEQDIDAFRERPGMGVEGELEGTSLWLGNRRLLTEHGLASDALEVRLETLERQGASVVMLGDTTRVLALFAVQDPLKPTSLAAISRLHELGVRTLMLSGDNRHTVAAIAAEAGIDEARGELLPEDKLAAIEAHSKNGVTGMVGDGINDAPALARADIGFAMGAAGSDVAIETADVALMDDDLGKLPTFLKLSRATRSVLIQNIAIALGLKGIFMALAFTGQATLWMAVFADMGASLLVVANGLRLLRAGKP</sequence>
<evidence type="ECO:0000256" key="3">
    <source>
        <dbReference type="ARBA" id="ARBA00022692"/>
    </source>
</evidence>
<dbReference type="InterPro" id="IPR051014">
    <property type="entry name" value="Cation_Transport_ATPase_IB"/>
</dbReference>
<dbReference type="PRINTS" id="PR00119">
    <property type="entry name" value="CATATPASE"/>
</dbReference>
<feature type="region of interest" description="Disordered" evidence="11">
    <location>
        <begin position="1"/>
        <end position="75"/>
    </location>
</feature>
<organism evidence="13 14">
    <name type="scientific">Onishia taeanensis</name>
    <dbReference type="NCBI Taxonomy" id="284577"/>
    <lineage>
        <taxon>Bacteria</taxon>
        <taxon>Pseudomonadati</taxon>
        <taxon>Pseudomonadota</taxon>
        <taxon>Gammaproteobacteria</taxon>
        <taxon>Oceanospirillales</taxon>
        <taxon>Halomonadaceae</taxon>
        <taxon>Onishia</taxon>
    </lineage>
</organism>
<dbReference type="InterPro" id="IPR036163">
    <property type="entry name" value="HMA_dom_sf"/>
</dbReference>
<dbReference type="Proteomes" id="UP000249700">
    <property type="component" value="Unassembled WGS sequence"/>
</dbReference>
<dbReference type="PANTHER" id="PTHR48085:SF5">
    <property type="entry name" value="CADMIUM_ZINC-TRANSPORTING ATPASE HMA4-RELATED"/>
    <property type="match status" value="1"/>
</dbReference>
<dbReference type="InterPro" id="IPR027256">
    <property type="entry name" value="P-typ_ATPase_IB"/>
</dbReference>
<comment type="caution">
    <text evidence="13">The sequence shown here is derived from an EMBL/GenBank/DDBJ whole genome shotgun (WGS) entry which is preliminary data.</text>
</comment>
<dbReference type="EMBL" id="QLSX01000003">
    <property type="protein sequence ID" value="RAR62960.1"/>
    <property type="molecule type" value="Genomic_DNA"/>
</dbReference>
<dbReference type="Pfam" id="PF00122">
    <property type="entry name" value="E1-E2_ATPase"/>
    <property type="match status" value="1"/>
</dbReference>
<evidence type="ECO:0000259" key="12">
    <source>
        <dbReference type="Pfam" id="PF00122"/>
    </source>
</evidence>
<dbReference type="AlphaFoldDB" id="A0A328XTC9"/>
<dbReference type="PANTHER" id="PTHR48085">
    <property type="entry name" value="CADMIUM/ZINC-TRANSPORTING ATPASE HMA2-RELATED"/>
    <property type="match status" value="1"/>
</dbReference>
<dbReference type="NCBIfam" id="TIGR01525">
    <property type="entry name" value="ATPase-IB_hvy"/>
    <property type="match status" value="1"/>
</dbReference>
<dbReference type="Gene3D" id="3.40.1110.10">
    <property type="entry name" value="Calcium-transporting ATPase, cytoplasmic domain N"/>
    <property type="match status" value="1"/>
</dbReference>
<dbReference type="Pfam" id="PF00702">
    <property type="entry name" value="Hydrolase"/>
    <property type="match status" value="1"/>
</dbReference>
<keyword evidence="3 10" id="KW-0812">Transmembrane</keyword>
<feature type="transmembrane region" description="Helical" evidence="10">
    <location>
        <begin position="183"/>
        <end position="201"/>
    </location>
</feature>
<dbReference type="RefSeq" id="WP_112054149.1">
    <property type="nucleotide sequence ID" value="NZ_QLSX01000003.1"/>
</dbReference>
<evidence type="ECO:0000256" key="6">
    <source>
        <dbReference type="ARBA" id="ARBA00022989"/>
    </source>
</evidence>
<comment type="subcellular location">
    <subcellularLocation>
        <location evidence="10">Cell membrane</location>
    </subcellularLocation>
    <subcellularLocation>
        <location evidence="1">Membrane</location>
    </subcellularLocation>
</comment>
<dbReference type="GO" id="GO:0005524">
    <property type="term" value="F:ATP binding"/>
    <property type="evidence" value="ECO:0007669"/>
    <property type="project" value="UniProtKB-UniRule"/>
</dbReference>
<dbReference type="SUPFAM" id="SSF56784">
    <property type="entry name" value="HAD-like"/>
    <property type="match status" value="1"/>
</dbReference>
<keyword evidence="6 10" id="KW-1133">Transmembrane helix</keyword>
<dbReference type="InterPro" id="IPR059000">
    <property type="entry name" value="ATPase_P-type_domA"/>
</dbReference>
<protein>
    <recommendedName>
        <fullName evidence="8">P-type Zn(2+) transporter</fullName>
        <ecNumber evidence="8">7.2.2.12</ecNumber>
    </recommendedName>
</protein>